<dbReference type="GO" id="GO:0003824">
    <property type="term" value="F:catalytic activity"/>
    <property type="evidence" value="ECO:0007669"/>
    <property type="project" value="InterPro"/>
</dbReference>
<keyword evidence="1" id="KW-0812">Transmembrane</keyword>
<keyword evidence="1" id="KW-0472">Membrane</keyword>
<feature type="transmembrane region" description="Helical" evidence="1">
    <location>
        <begin position="234"/>
        <end position="254"/>
    </location>
</feature>
<proteinExistence type="predicted"/>
<feature type="transmembrane region" description="Helical" evidence="1">
    <location>
        <begin position="142"/>
        <end position="172"/>
    </location>
</feature>
<dbReference type="AlphaFoldDB" id="A0A9J5ZJK1"/>
<feature type="transmembrane region" description="Helical" evidence="1">
    <location>
        <begin position="91"/>
        <end position="121"/>
    </location>
</feature>
<reference evidence="3 4" key="1">
    <citation type="submission" date="2020-09" db="EMBL/GenBank/DDBJ databases">
        <title>De no assembly of potato wild relative species, Solanum commersonii.</title>
        <authorList>
            <person name="Cho K."/>
        </authorList>
    </citation>
    <scope>NUCLEOTIDE SEQUENCE [LARGE SCALE GENOMIC DNA]</scope>
    <source>
        <strain evidence="3">LZ3.2</strain>
        <tissue evidence="3">Leaf</tissue>
    </source>
</reference>
<dbReference type="PANTHER" id="PTHR33133:SF51">
    <property type="entry name" value="THH1_TOM1_TOM3 DOMAIN-CONTAINING PROTEIN"/>
    <property type="match status" value="1"/>
</dbReference>
<gene>
    <name evidence="3" type="ORF">H5410_023413</name>
</gene>
<keyword evidence="4" id="KW-1185">Reference proteome</keyword>
<sequence>MDREQEEMQFLGLFDIYIEAYKVIYQWKKIFSQITLSLILPMSFIFLAHMEVYHLFFSDLKHSESQLRHTHTGTAKYNKISDHIDSELTSLWLFIIVYFTILTIFSLLSTSAVVYTIASIYTSREVSYKKVMSVVPKVWKRVMVTFLCAFLCFFIYNLVSFFLLALWFVWAFSMRGENDGLANLIFVIMAIVYVVGSVYLSVIWHLASVVTVLEDSYGVKAMIKSKDLLKGKMRITLFFFFKFNLLLGILNFVFKKFVVHGSHHMHLGMLYRSYHHENIDKSALSDHLEVYLGEYEPLKSQDVQMEKPEVPSGFIDRSHVLKPYKNIYFAFESITEAVIYPLLVQKQLHTSGTGGTNESCSCKDPYILAIKDHPGKPFDWNIPPPYNFYFDTAVAAAVMAAAAAPNFTPPAALTAPPIFAKAAIPPTIMALKATKWKVDVVCLQETKLNKGIEEIAKQIWACRWMRCGYIEADGSKGGILIMWDSRTWAGTKVEEGNYSITYKFESIQNSFSWFFTGVYGPHSRSEKLECWEEMAAMKELSEGPWVTSGDFNTVRHMEERRGCTRVTNIMTDFSKWIEDLELHDPELFGGKYTWFRGTYHQSAARLDRFLYSMEWEECFKNIKQSILPRTVSDHSSWMVSRRWYRGWWSGFVVEGCPDYRLSNKLKMLKQKLKAWSKQTFNERTRRKNSLLEELSELDKIQEERELFEDEVLIRATILVELEVLAKQEEASWRQKSRALWLKQGDNNTKFFQRVATTRRRYNTIDKLLVRGEETQDPKEIKEAMIEFYSKFYTEPEPWRPSFEFRGCPTVSAEENEWLQRPFTEEEVLQTIKQCDGDKAPGPDGFTISFFKECWDILKEDLMHTIHNFHMRSFFEKSFNATFIALIPKKPEAMELKDFRPISLIGVVYKIISKLITERLKIVIGKLVDGHQHS</sequence>
<feature type="domain" description="Endonuclease/exonuclease/phosphatase" evidence="2">
    <location>
        <begin position="437"/>
        <end position="634"/>
    </location>
</feature>
<dbReference type="OrthoDB" id="1908649at2759"/>
<dbReference type="InterPro" id="IPR036691">
    <property type="entry name" value="Endo/exonu/phosph_ase_sf"/>
</dbReference>
<evidence type="ECO:0000259" key="2">
    <source>
        <dbReference type="Pfam" id="PF03372"/>
    </source>
</evidence>
<dbReference type="InterPro" id="IPR005135">
    <property type="entry name" value="Endo/exonuclease/phosphatase"/>
</dbReference>
<organism evidence="3 4">
    <name type="scientific">Solanum commersonii</name>
    <name type="common">Commerson's wild potato</name>
    <name type="synonym">Commerson's nightshade</name>
    <dbReference type="NCBI Taxonomy" id="4109"/>
    <lineage>
        <taxon>Eukaryota</taxon>
        <taxon>Viridiplantae</taxon>
        <taxon>Streptophyta</taxon>
        <taxon>Embryophyta</taxon>
        <taxon>Tracheophyta</taxon>
        <taxon>Spermatophyta</taxon>
        <taxon>Magnoliopsida</taxon>
        <taxon>eudicotyledons</taxon>
        <taxon>Gunneridae</taxon>
        <taxon>Pentapetalae</taxon>
        <taxon>asterids</taxon>
        <taxon>lamiids</taxon>
        <taxon>Solanales</taxon>
        <taxon>Solanaceae</taxon>
        <taxon>Solanoideae</taxon>
        <taxon>Solaneae</taxon>
        <taxon>Solanum</taxon>
    </lineage>
</organism>
<dbReference type="PANTHER" id="PTHR33133">
    <property type="entry name" value="OS08G0107100 PROTEIN-RELATED"/>
    <property type="match status" value="1"/>
</dbReference>
<comment type="caution">
    <text evidence="3">The sequence shown here is derived from an EMBL/GenBank/DDBJ whole genome shotgun (WGS) entry which is preliminary data.</text>
</comment>
<protein>
    <recommendedName>
        <fullName evidence="2">Endonuclease/exonuclease/phosphatase domain-containing protein</fullName>
    </recommendedName>
</protein>
<keyword evidence="1" id="KW-1133">Transmembrane helix</keyword>
<feature type="transmembrane region" description="Helical" evidence="1">
    <location>
        <begin position="30"/>
        <end position="50"/>
    </location>
</feature>
<accession>A0A9J5ZJK1</accession>
<dbReference type="Proteomes" id="UP000824120">
    <property type="component" value="Chromosome 4"/>
</dbReference>
<name>A0A9J5ZJK1_SOLCO</name>
<evidence type="ECO:0000313" key="3">
    <source>
        <dbReference type="EMBL" id="KAG5612132.1"/>
    </source>
</evidence>
<feature type="transmembrane region" description="Helical" evidence="1">
    <location>
        <begin position="184"/>
        <end position="213"/>
    </location>
</feature>
<dbReference type="Gene3D" id="3.60.10.10">
    <property type="entry name" value="Endonuclease/exonuclease/phosphatase"/>
    <property type="match status" value="1"/>
</dbReference>
<dbReference type="EMBL" id="JACXVP010000004">
    <property type="protein sequence ID" value="KAG5612132.1"/>
    <property type="molecule type" value="Genomic_DNA"/>
</dbReference>
<evidence type="ECO:0000256" key="1">
    <source>
        <dbReference type="SAM" id="Phobius"/>
    </source>
</evidence>
<dbReference type="Pfam" id="PF03372">
    <property type="entry name" value="Exo_endo_phos"/>
    <property type="match status" value="1"/>
</dbReference>
<dbReference type="SUPFAM" id="SSF56219">
    <property type="entry name" value="DNase I-like"/>
    <property type="match status" value="1"/>
</dbReference>
<evidence type="ECO:0000313" key="4">
    <source>
        <dbReference type="Proteomes" id="UP000824120"/>
    </source>
</evidence>